<comment type="caution">
    <text evidence="3">The sequence shown here is derived from an EMBL/GenBank/DDBJ whole genome shotgun (WGS) entry which is preliminary data.</text>
</comment>
<reference evidence="3 4" key="1">
    <citation type="submission" date="2024-09" db="EMBL/GenBank/DDBJ databases">
        <authorList>
            <person name="Sun Q."/>
            <person name="Mori K."/>
        </authorList>
    </citation>
    <scope>NUCLEOTIDE SEQUENCE [LARGE SCALE GENOMIC DNA]</scope>
    <source>
        <strain evidence="3 4">TBRC 0563</strain>
    </source>
</reference>
<dbReference type="SUPFAM" id="SSF50998">
    <property type="entry name" value="Quinoprotein alcohol dehydrogenase-like"/>
    <property type="match status" value="2"/>
</dbReference>
<keyword evidence="4" id="KW-1185">Reference proteome</keyword>
<evidence type="ECO:0000313" key="4">
    <source>
        <dbReference type="Proteomes" id="UP001589627"/>
    </source>
</evidence>
<dbReference type="EMBL" id="JBHLZP010000231">
    <property type="protein sequence ID" value="MFB9835845.1"/>
    <property type="molecule type" value="Genomic_DNA"/>
</dbReference>
<dbReference type="Gene3D" id="2.130.10.10">
    <property type="entry name" value="YVTN repeat-like/Quinoprotein amine dehydrogenase"/>
    <property type="match status" value="1"/>
</dbReference>
<feature type="domain" description="Pyrrolo-quinoline quinone repeat" evidence="2">
    <location>
        <begin position="249"/>
        <end position="340"/>
    </location>
</feature>
<feature type="region of interest" description="Disordered" evidence="1">
    <location>
        <begin position="7"/>
        <end position="40"/>
    </location>
</feature>
<dbReference type="InterPro" id="IPR011047">
    <property type="entry name" value="Quinoprotein_ADH-like_sf"/>
</dbReference>
<name>A0ABV5YLA7_9ACTN</name>
<dbReference type="Proteomes" id="UP001589627">
    <property type="component" value="Unassembled WGS sequence"/>
</dbReference>
<feature type="compositionally biased region" description="Pro residues" evidence="1">
    <location>
        <begin position="19"/>
        <end position="32"/>
    </location>
</feature>
<proteinExistence type="predicted"/>
<evidence type="ECO:0000313" key="3">
    <source>
        <dbReference type="EMBL" id="MFB9835845.1"/>
    </source>
</evidence>
<dbReference type="InterPro" id="IPR002372">
    <property type="entry name" value="PQQ_rpt_dom"/>
</dbReference>
<protein>
    <submittedName>
        <fullName evidence="3">PQQ-binding-like beta-propeller repeat protein</fullName>
    </submittedName>
</protein>
<evidence type="ECO:0000259" key="2">
    <source>
        <dbReference type="Pfam" id="PF13360"/>
    </source>
</evidence>
<dbReference type="PANTHER" id="PTHR34512:SF30">
    <property type="entry name" value="OUTER MEMBRANE PROTEIN ASSEMBLY FACTOR BAMB"/>
    <property type="match status" value="1"/>
</dbReference>
<dbReference type="InterPro" id="IPR018391">
    <property type="entry name" value="PQQ_b-propeller_rpt"/>
</dbReference>
<dbReference type="Pfam" id="PF13360">
    <property type="entry name" value="PQQ_2"/>
    <property type="match status" value="2"/>
</dbReference>
<organism evidence="3 4">
    <name type="scientific">Actinoallomurus acaciae</name>
    <dbReference type="NCBI Taxonomy" id="502577"/>
    <lineage>
        <taxon>Bacteria</taxon>
        <taxon>Bacillati</taxon>
        <taxon>Actinomycetota</taxon>
        <taxon>Actinomycetes</taxon>
        <taxon>Streptosporangiales</taxon>
        <taxon>Thermomonosporaceae</taxon>
        <taxon>Actinoallomurus</taxon>
    </lineage>
</organism>
<evidence type="ECO:0000256" key="1">
    <source>
        <dbReference type="SAM" id="MobiDB-lite"/>
    </source>
</evidence>
<feature type="domain" description="Pyrrolo-quinoline quinone repeat" evidence="2">
    <location>
        <begin position="97"/>
        <end position="192"/>
    </location>
</feature>
<feature type="non-terminal residue" evidence="3">
    <location>
        <position position="1"/>
    </location>
</feature>
<dbReference type="RefSeq" id="WP_378208123.1">
    <property type="nucleotide sequence ID" value="NZ_JBHLZP010000231.1"/>
</dbReference>
<sequence length="357" mass="37600">LGALLWWPRPRTGRRTPAAAPPRSPAAPPPRPAQRWKRRTGADHVELAATDDVLLALIGETVRGLDPRTGKVLWKRVHSFSPTGAGDIAYVLASEATRIAAIRAASGRTLWTSGYYHQVLGDDVAVTGPVVCVGTDGVSAVNARDGRPRWTSKVSGKYGISGADGLVVAVSSTAMTGIDAGTGRTRWTYPMDYGDYQLIGEGMAFASDRFGTLHAVHAGTGAPAWRRPDVKSWSGQVGGGLVFVEGRYGDVLALRTTTGEVAWSHRPTRAVDDPRGQATAPGLAGGTLYVASTDGRMYALGAADGRLQWIYDAERPMRIRPVSVGGLVFVATMDGYIRALVPPAGATSRSGGTRGGP</sequence>
<accession>A0ABV5YLA7</accession>
<dbReference type="SMART" id="SM00564">
    <property type="entry name" value="PQQ"/>
    <property type="match status" value="6"/>
</dbReference>
<dbReference type="Gene3D" id="2.40.128.630">
    <property type="match status" value="1"/>
</dbReference>
<dbReference type="InterPro" id="IPR015943">
    <property type="entry name" value="WD40/YVTN_repeat-like_dom_sf"/>
</dbReference>
<dbReference type="PANTHER" id="PTHR34512">
    <property type="entry name" value="CELL SURFACE PROTEIN"/>
    <property type="match status" value="1"/>
</dbReference>
<gene>
    <name evidence="3" type="ORF">ACFFNX_27055</name>
</gene>